<dbReference type="EMBL" id="JAUPFM010000003">
    <property type="protein sequence ID" value="KAK2856161.1"/>
    <property type="molecule type" value="Genomic_DNA"/>
</dbReference>
<dbReference type="Proteomes" id="UP001187415">
    <property type="component" value="Unassembled WGS sequence"/>
</dbReference>
<name>A0AA88NF46_CHASR</name>
<dbReference type="AlphaFoldDB" id="A0AA88NF46"/>
<proteinExistence type="predicted"/>
<reference evidence="1" key="1">
    <citation type="submission" date="2023-07" db="EMBL/GenBank/DDBJ databases">
        <title>Chromosome-level Genome Assembly of Striped Snakehead (Channa striata).</title>
        <authorList>
            <person name="Liu H."/>
        </authorList>
    </citation>
    <scope>NUCLEOTIDE SEQUENCE</scope>
    <source>
        <strain evidence="1">Gz</strain>
        <tissue evidence="1">Muscle</tissue>
    </source>
</reference>
<comment type="caution">
    <text evidence="1">The sequence shown here is derived from an EMBL/GenBank/DDBJ whole genome shotgun (WGS) entry which is preliminary data.</text>
</comment>
<evidence type="ECO:0000313" key="2">
    <source>
        <dbReference type="Proteomes" id="UP001187415"/>
    </source>
</evidence>
<organism evidence="1 2">
    <name type="scientific">Channa striata</name>
    <name type="common">Snakehead murrel</name>
    <name type="synonym">Ophicephalus striatus</name>
    <dbReference type="NCBI Taxonomy" id="64152"/>
    <lineage>
        <taxon>Eukaryota</taxon>
        <taxon>Metazoa</taxon>
        <taxon>Chordata</taxon>
        <taxon>Craniata</taxon>
        <taxon>Vertebrata</taxon>
        <taxon>Euteleostomi</taxon>
        <taxon>Actinopterygii</taxon>
        <taxon>Neopterygii</taxon>
        <taxon>Teleostei</taxon>
        <taxon>Neoteleostei</taxon>
        <taxon>Acanthomorphata</taxon>
        <taxon>Anabantaria</taxon>
        <taxon>Anabantiformes</taxon>
        <taxon>Channoidei</taxon>
        <taxon>Channidae</taxon>
        <taxon>Channa</taxon>
    </lineage>
</organism>
<gene>
    <name evidence="1" type="ORF">Q5P01_004896</name>
</gene>
<accession>A0AA88NF46</accession>
<sequence>MSPRRAERRADNELCLPGTKCSLCPPQRPRPAASAAVRVINRRVKRWTPGGPAGTPRVSVRVLQMKEPHVFYITPEVRVTGLLLRSSFSPGFDGDSASCGVAVVAVPGGVCGQRATGKLQGTERAAGRGRSSFDSTTGLLTCKKCCREAFFYSHRFS</sequence>
<evidence type="ECO:0000313" key="1">
    <source>
        <dbReference type="EMBL" id="KAK2856161.1"/>
    </source>
</evidence>
<protein>
    <submittedName>
        <fullName evidence="1">Uncharacterized protein</fullName>
    </submittedName>
</protein>
<keyword evidence="2" id="KW-1185">Reference proteome</keyword>